<evidence type="ECO:0000259" key="2">
    <source>
        <dbReference type="PROSITE" id="PS51388"/>
    </source>
</evidence>
<dbReference type="PROSITE" id="PS51388">
    <property type="entry name" value="GED"/>
    <property type="match status" value="1"/>
</dbReference>
<dbReference type="InterPro" id="IPR020850">
    <property type="entry name" value="GED_dom"/>
</dbReference>
<evidence type="ECO:0000256" key="1">
    <source>
        <dbReference type="SAM" id="MobiDB-lite"/>
    </source>
</evidence>
<proteinExistence type="predicted"/>
<comment type="caution">
    <text evidence="3">The sequence shown here is derived from an EMBL/GenBank/DDBJ whole genome shotgun (WGS) entry which is preliminary data.</text>
</comment>
<sequence>MDDEQIQRIATEPSETQKERTRLNEELDKLRRGRQTLDAYKQEEVSLPKPPILDAQQTPAKNTAQGLPPVTDQKTQFAQSSLCGPPPSGKMVPTAIFGSAAPAPSSQPSKYPPSSPFAAPTGQGGATPKGFAFNNVTPGGSSLFGKSLSPSPSQPKSGVSSPPARVNLFGTSSAAPSGAGSGGSETSPSGLSNHALKNDATKPPKTQGFTNG</sequence>
<dbReference type="STRING" id="1316194.A0A1Q5TE60"/>
<feature type="compositionally biased region" description="Low complexity" evidence="1">
    <location>
        <begin position="146"/>
        <end position="157"/>
    </location>
</feature>
<protein>
    <recommendedName>
        <fullName evidence="2">GED domain-containing protein</fullName>
    </recommendedName>
</protein>
<dbReference type="Proteomes" id="UP000186955">
    <property type="component" value="Unassembled WGS sequence"/>
</dbReference>
<gene>
    <name evidence="3" type="ORF">PENSUB_9192</name>
</gene>
<feature type="compositionally biased region" description="Low complexity" evidence="1">
    <location>
        <begin position="99"/>
        <end position="109"/>
    </location>
</feature>
<feature type="domain" description="GED" evidence="2">
    <location>
        <begin position="1"/>
        <end position="45"/>
    </location>
</feature>
<name>A0A1Q5TE60_9EURO</name>
<feature type="compositionally biased region" description="Polar residues" evidence="1">
    <location>
        <begin position="72"/>
        <end position="82"/>
    </location>
</feature>
<keyword evidence="4" id="KW-1185">Reference proteome</keyword>
<dbReference type="EMBL" id="MNBE01000672">
    <property type="protein sequence ID" value="OKO98516.1"/>
    <property type="molecule type" value="Genomic_DNA"/>
</dbReference>
<evidence type="ECO:0000313" key="4">
    <source>
        <dbReference type="Proteomes" id="UP000186955"/>
    </source>
</evidence>
<organism evidence="3 4">
    <name type="scientific">Penicillium subrubescens</name>
    <dbReference type="NCBI Taxonomy" id="1316194"/>
    <lineage>
        <taxon>Eukaryota</taxon>
        <taxon>Fungi</taxon>
        <taxon>Dikarya</taxon>
        <taxon>Ascomycota</taxon>
        <taxon>Pezizomycotina</taxon>
        <taxon>Eurotiomycetes</taxon>
        <taxon>Eurotiomycetidae</taxon>
        <taxon>Eurotiales</taxon>
        <taxon>Aspergillaceae</taxon>
        <taxon>Penicillium</taxon>
    </lineage>
</organism>
<dbReference type="AlphaFoldDB" id="A0A1Q5TE60"/>
<feature type="compositionally biased region" description="Polar residues" evidence="1">
    <location>
        <begin position="55"/>
        <end position="65"/>
    </location>
</feature>
<accession>A0A1Q5TE60</accession>
<feature type="compositionally biased region" description="Low complexity" evidence="1">
    <location>
        <begin position="170"/>
        <end position="190"/>
    </location>
</feature>
<reference evidence="3 4" key="1">
    <citation type="submission" date="2016-10" db="EMBL/GenBank/DDBJ databases">
        <title>Genome sequence of the ascomycete fungus Penicillium subrubescens.</title>
        <authorList>
            <person name="De Vries R.P."/>
            <person name="Peng M."/>
            <person name="Dilokpimol A."/>
            <person name="Hilden K."/>
            <person name="Makela M.R."/>
            <person name="Grigoriev I."/>
            <person name="Riley R."/>
            <person name="Granchi Z."/>
        </authorList>
    </citation>
    <scope>NUCLEOTIDE SEQUENCE [LARGE SCALE GENOMIC DNA]</scope>
    <source>
        <strain evidence="3 4">CBS 132785</strain>
    </source>
</reference>
<feature type="region of interest" description="Disordered" evidence="1">
    <location>
        <begin position="1"/>
        <end position="212"/>
    </location>
</feature>
<feature type="compositionally biased region" description="Basic and acidic residues" evidence="1">
    <location>
        <begin position="15"/>
        <end position="30"/>
    </location>
</feature>
<evidence type="ECO:0000313" key="3">
    <source>
        <dbReference type="EMBL" id="OKO98516.1"/>
    </source>
</evidence>